<dbReference type="Proteomes" id="UP000244855">
    <property type="component" value="Unassembled WGS sequence"/>
</dbReference>
<dbReference type="AlphaFoldDB" id="A0A2V1E6M8"/>
<dbReference type="EMBL" id="KZ805312">
    <property type="protein sequence ID" value="PVI05792.1"/>
    <property type="molecule type" value="Genomic_DNA"/>
</dbReference>
<reference evidence="5 6" key="1">
    <citation type="journal article" date="2018" name="Sci. Rep.">
        <title>Comparative genomics provides insights into the lifestyle and reveals functional heterogeneity of dark septate endophytic fungi.</title>
        <authorList>
            <person name="Knapp D.G."/>
            <person name="Nemeth J.B."/>
            <person name="Barry K."/>
            <person name="Hainaut M."/>
            <person name="Henrissat B."/>
            <person name="Johnson J."/>
            <person name="Kuo A."/>
            <person name="Lim J.H.P."/>
            <person name="Lipzen A."/>
            <person name="Nolan M."/>
            <person name="Ohm R.A."/>
            <person name="Tamas L."/>
            <person name="Grigoriev I.V."/>
            <person name="Spatafora J.W."/>
            <person name="Nagy L.G."/>
            <person name="Kovacs G.M."/>
        </authorList>
    </citation>
    <scope>NUCLEOTIDE SEQUENCE [LARGE SCALE GENOMIC DNA]</scope>
    <source>
        <strain evidence="5 6">DSE2036</strain>
    </source>
</reference>
<keyword evidence="5" id="KW-0808">Transferase</keyword>
<proteinExistence type="inferred from homology"/>
<dbReference type="STRING" id="97972.A0A2V1E6M8"/>
<dbReference type="SFLD" id="SFLDG00358">
    <property type="entry name" value="Main_(cytGST)"/>
    <property type="match status" value="1"/>
</dbReference>
<organism evidence="5 6">
    <name type="scientific">Periconia macrospinosa</name>
    <dbReference type="NCBI Taxonomy" id="97972"/>
    <lineage>
        <taxon>Eukaryota</taxon>
        <taxon>Fungi</taxon>
        <taxon>Dikarya</taxon>
        <taxon>Ascomycota</taxon>
        <taxon>Pezizomycotina</taxon>
        <taxon>Dothideomycetes</taxon>
        <taxon>Pleosporomycetidae</taxon>
        <taxon>Pleosporales</taxon>
        <taxon>Massarineae</taxon>
        <taxon>Periconiaceae</taxon>
        <taxon>Periconia</taxon>
    </lineage>
</organism>
<feature type="domain" description="GST C-terminal" evidence="4">
    <location>
        <begin position="97"/>
        <end position="220"/>
    </location>
</feature>
<dbReference type="SUPFAM" id="SSF52833">
    <property type="entry name" value="Thioredoxin-like"/>
    <property type="match status" value="1"/>
</dbReference>
<dbReference type="Pfam" id="PF02798">
    <property type="entry name" value="GST_N"/>
    <property type="match status" value="1"/>
</dbReference>
<dbReference type="SFLD" id="SFLDG01151">
    <property type="entry name" value="Main.2:_Nu-like"/>
    <property type="match status" value="1"/>
</dbReference>
<comment type="similarity">
    <text evidence="1 2">Belongs to the GST superfamily.</text>
</comment>
<feature type="domain" description="GST N-terminal" evidence="3">
    <location>
        <begin position="4"/>
        <end position="90"/>
    </location>
</feature>
<dbReference type="SUPFAM" id="SSF47616">
    <property type="entry name" value="GST C-terminal domain-like"/>
    <property type="match status" value="1"/>
</dbReference>
<evidence type="ECO:0000256" key="1">
    <source>
        <dbReference type="ARBA" id="ARBA00007409"/>
    </source>
</evidence>
<dbReference type="OrthoDB" id="422574at2759"/>
<name>A0A2V1E6M8_9PLEO</name>
<dbReference type="InterPro" id="IPR004046">
    <property type="entry name" value="GST_C"/>
</dbReference>
<protein>
    <submittedName>
        <fullName evidence="5">Glutathione S-transferase</fullName>
    </submittedName>
</protein>
<sequence length="260" mass="29763">MGIKTDITLYTEGTPNGLKTSIVLEELGLEYKAVSMDLSKHEQKEAWFLEINPNGRIPALTDKDENGTEIKIFESGSILQYIVAKYDKNYKISYPYGTKEHWETVNWLMWQMGGIGPMQGQANHFTRFAPEKLKYPIDRYVSETHRLYRTLDGHLAKSKTGYIVGDRVTVADIAVWPWVAAHNFSGVPSITQYPHIVKWFENLLKRPGFEAGRNVPRPHFHITLNSLSEKELDKIAEGGRKWQDEAREREAALARGMPEV</sequence>
<dbReference type="InterPro" id="IPR040079">
    <property type="entry name" value="Glutathione_S-Trfase"/>
</dbReference>
<evidence type="ECO:0000259" key="4">
    <source>
        <dbReference type="PROSITE" id="PS50405"/>
    </source>
</evidence>
<dbReference type="GO" id="GO:0016740">
    <property type="term" value="F:transferase activity"/>
    <property type="evidence" value="ECO:0007669"/>
    <property type="project" value="UniProtKB-KW"/>
</dbReference>
<dbReference type="Gene3D" id="3.40.30.10">
    <property type="entry name" value="Glutaredoxin"/>
    <property type="match status" value="1"/>
</dbReference>
<evidence type="ECO:0000313" key="5">
    <source>
        <dbReference type="EMBL" id="PVI05792.1"/>
    </source>
</evidence>
<dbReference type="CDD" id="cd10291">
    <property type="entry name" value="GST_C_YfcG_like"/>
    <property type="match status" value="1"/>
</dbReference>
<evidence type="ECO:0000259" key="3">
    <source>
        <dbReference type="PROSITE" id="PS50404"/>
    </source>
</evidence>
<dbReference type="SFLD" id="SFLDS00019">
    <property type="entry name" value="Glutathione_Transferase_(cytos"/>
    <property type="match status" value="1"/>
</dbReference>
<dbReference type="InterPro" id="IPR004045">
    <property type="entry name" value="Glutathione_S-Trfase_N"/>
</dbReference>
<dbReference type="PANTHER" id="PTHR44051:SF8">
    <property type="entry name" value="GLUTATHIONE S-TRANSFERASE GSTA"/>
    <property type="match status" value="1"/>
</dbReference>
<dbReference type="PROSITE" id="PS50405">
    <property type="entry name" value="GST_CTER"/>
    <property type="match status" value="1"/>
</dbReference>
<evidence type="ECO:0000256" key="2">
    <source>
        <dbReference type="RuleBase" id="RU003494"/>
    </source>
</evidence>
<dbReference type="InterPro" id="IPR036249">
    <property type="entry name" value="Thioredoxin-like_sf"/>
</dbReference>
<dbReference type="Gene3D" id="1.20.1050.10">
    <property type="match status" value="1"/>
</dbReference>
<gene>
    <name evidence="5" type="ORF">DM02DRAFT_684222</name>
</gene>
<keyword evidence="6" id="KW-1185">Reference proteome</keyword>
<dbReference type="InterPro" id="IPR010987">
    <property type="entry name" value="Glutathione-S-Trfase_C-like"/>
</dbReference>
<dbReference type="InterPro" id="IPR036282">
    <property type="entry name" value="Glutathione-S-Trfase_C_sf"/>
</dbReference>
<accession>A0A2V1E6M8</accession>
<dbReference type="PANTHER" id="PTHR44051">
    <property type="entry name" value="GLUTATHIONE S-TRANSFERASE-RELATED"/>
    <property type="match status" value="1"/>
</dbReference>
<dbReference type="Pfam" id="PF00043">
    <property type="entry name" value="GST_C"/>
    <property type="match status" value="1"/>
</dbReference>
<dbReference type="CDD" id="cd03048">
    <property type="entry name" value="GST_N_Ure2p_like"/>
    <property type="match status" value="1"/>
</dbReference>
<evidence type="ECO:0000313" key="6">
    <source>
        <dbReference type="Proteomes" id="UP000244855"/>
    </source>
</evidence>
<dbReference type="PROSITE" id="PS50404">
    <property type="entry name" value="GST_NTER"/>
    <property type="match status" value="1"/>
</dbReference>